<keyword evidence="3" id="KW-0418">Kinase</keyword>
<dbReference type="EMBL" id="JAXLQG010000004">
    <property type="protein sequence ID" value="KAK5541222.1"/>
    <property type="molecule type" value="Genomic_DNA"/>
</dbReference>
<comment type="similarity">
    <text evidence="3">Belongs to the fructosamine kinase family.</text>
</comment>
<name>A0AAV9QET1_9PEZI</name>
<dbReference type="GO" id="GO:0016301">
    <property type="term" value="F:kinase activity"/>
    <property type="evidence" value="ECO:0007669"/>
    <property type="project" value="UniProtKB-UniRule"/>
</dbReference>
<evidence type="ECO:0000313" key="5">
    <source>
        <dbReference type="Proteomes" id="UP001345827"/>
    </source>
</evidence>
<dbReference type="InterPro" id="IPR011009">
    <property type="entry name" value="Kinase-like_dom_sf"/>
</dbReference>
<keyword evidence="5" id="KW-1185">Reference proteome</keyword>
<dbReference type="FunFam" id="3.90.1200.10:FF:000018">
    <property type="entry name" value="Fructosamine-3-kinase, putative"/>
    <property type="match status" value="1"/>
</dbReference>
<dbReference type="AlphaFoldDB" id="A0AAV9QET1"/>
<dbReference type="PANTHER" id="PTHR12149:SF8">
    <property type="entry name" value="PROTEIN-RIBULOSAMINE 3-KINASE"/>
    <property type="match status" value="1"/>
</dbReference>
<evidence type="ECO:0000313" key="4">
    <source>
        <dbReference type="EMBL" id="KAK5541222.1"/>
    </source>
</evidence>
<dbReference type="InterPro" id="IPR016477">
    <property type="entry name" value="Fructo-/Ketosamine-3-kinase"/>
</dbReference>
<evidence type="ECO:0000256" key="1">
    <source>
        <dbReference type="ARBA" id="ARBA00011961"/>
    </source>
</evidence>
<protein>
    <recommendedName>
        <fullName evidence="1">protein-ribulosamine 3-kinase</fullName>
        <ecNumber evidence="1">2.7.1.172</ecNumber>
    </recommendedName>
</protein>
<proteinExistence type="inferred from homology"/>
<dbReference type="PANTHER" id="PTHR12149">
    <property type="entry name" value="FRUCTOSAMINE 3 KINASE-RELATED PROTEIN"/>
    <property type="match status" value="1"/>
</dbReference>
<accession>A0AAV9QET1</accession>
<comment type="catalytic activity">
    <reaction evidence="2">
        <text>N(6)-D-ribulosyl-L-lysyl-[protein] + ATP = N(6)-(3-O-phospho-D-ribulosyl)-L-lysyl-[protein] + ADP + H(+)</text>
        <dbReference type="Rhea" id="RHEA:48432"/>
        <dbReference type="Rhea" id="RHEA-COMP:12103"/>
        <dbReference type="Rhea" id="RHEA-COMP:12104"/>
        <dbReference type="ChEBI" id="CHEBI:15378"/>
        <dbReference type="ChEBI" id="CHEBI:30616"/>
        <dbReference type="ChEBI" id="CHEBI:90418"/>
        <dbReference type="ChEBI" id="CHEBI:90420"/>
        <dbReference type="ChEBI" id="CHEBI:456216"/>
        <dbReference type="EC" id="2.7.1.172"/>
    </reaction>
    <physiologicalReaction direction="left-to-right" evidence="2">
        <dbReference type="Rhea" id="RHEA:48433"/>
    </physiologicalReaction>
</comment>
<dbReference type="Gene3D" id="3.30.200.20">
    <property type="entry name" value="Phosphorylase Kinase, domain 1"/>
    <property type="match status" value="1"/>
</dbReference>
<evidence type="ECO:0000256" key="2">
    <source>
        <dbReference type="ARBA" id="ARBA00048655"/>
    </source>
</evidence>
<reference evidence="4 5" key="1">
    <citation type="submission" date="2023-06" db="EMBL/GenBank/DDBJ databases">
        <title>Black Yeasts Isolated from many extreme environments.</title>
        <authorList>
            <person name="Coleine C."/>
            <person name="Stajich J.E."/>
            <person name="Selbmann L."/>
        </authorList>
    </citation>
    <scope>NUCLEOTIDE SEQUENCE [LARGE SCALE GENOMIC DNA]</scope>
    <source>
        <strain evidence="4 5">CCFEE 5887</strain>
    </source>
</reference>
<dbReference type="Gene3D" id="3.90.1200.10">
    <property type="match status" value="1"/>
</dbReference>
<dbReference type="EC" id="2.7.1.172" evidence="1"/>
<comment type="caution">
    <text evidence="4">The sequence shown here is derived from an EMBL/GenBank/DDBJ whole genome shotgun (WGS) entry which is preliminary data.</text>
</comment>
<organism evidence="4 5">
    <name type="scientific">Vermiconidia calcicola</name>
    <dbReference type="NCBI Taxonomy" id="1690605"/>
    <lineage>
        <taxon>Eukaryota</taxon>
        <taxon>Fungi</taxon>
        <taxon>Dikarya</taxon>
        <taxon>Ascomycota</taxon>
        <taxon>Pezizomycotina</taxon>
        <taxon>Dothideomycetes</taxon>
        <taxon>Dothideomycetidae</taxon>
        <taxon>Mycosphaerellales</taxon>
        <taxon>Extremaceae</taxon>
        <taxon>Vermiconidia</taxon>
    </lineage>
</organism>
<evidence type="ECO:0000256" key="3">
    <source>
        <dbReference type="PIRNR" id="PIRNR006221"/>
    </source>
</evidence>
<gene>
    <name evidence="4" type="ORF">LTR25_002999</name>
</gene>
<keyword evidence="3" id="KW-0808">Transferase</keyword>
<sequence length="348" mass="37173">MPPSIDPAILRALSLDSAAKLATHGGSGFSSTFRITTPTTSVFVKTSSSPGAATMFEGEHASLNAIHDAVPSLCPKSFAWGQLDKGDGYFLATEFLDLGGGGIRGSSANPFKGTSGLSLAKKLAKLHSTPAPTPPGYDVPQFGFPVSTCCGDTPQNNEFSASWADFFANKRLLAILERGEANNGRDPDLRRTIERTVSEVVPKLLGDGHLGGKDGVRPVVVHGDLWSGNKSRGCFVDRGRPDEEGMGMSGGGDEAGGGMEDVVYDPAACYAHNEYDFGIMHMFGGFGAGFWKEYHAIVPKTEPESEYEDRVKLYESYHHLNHWAIFGGGYKSGAVGLLEGLLRKYGDR</sequence>
<dbReference type="SUPFAM" id="SSF56112">
    <property type="entry name" value="Protein kinase-like (PK-like)"/>
    <property type="match status" value="1"/>
</dbReference>
<dbReference type="Pfam" id="PF03881">
    <property type="entry name" value="Fructosamin_kin"/>
    <property type="match status" value="1"/>
</dbReference>
<dbReference type="GO" id="GO:0102193">
    <property type="term" value="F:protein-ribulosamine 3-kinase activity"/>
    <property type="evidence" value="ECO:0007669"/>
    <property type="project" value="UniProtKB-EC"/>
</dbReference>
<dbReference type="Proteomes" id="UP001345827">
    <property type="component" value="Unassembled WGS sequence"/>
</dbReference>
<dbReference type="PIRSF" id="PIRSF006221">
    <property type="entry name" value="Ketosamine-3-kinase"/>
    <property type="match status" value="1"/>
</dbReference>